<dbReference type="Proteomes" id="UP000229730">
    <property type="component" value="Unassembled WGS sequence"/>
</dbReference>
<dbReference type="PIRSF" id="PIRSF026760">
    <property type="entry name" value="UCP026760"/>
    <property type="match status" value="1"/>
</dbReference>
<dbReference type="Gene3D" id="3.40.50.300">
    <property type="entry name" value="P-loop containing nucleotide triphosphate hydrolases"/>
    <property type="match status" value="1"/>
</dbReference>
<dbReference type="InParanoid" id="A0A2G4YVK2"/>
<evidence type="ECO:0000313" key="4">
    <source>
        <dbReference type="Proteomes" id="UP000229730"/>
    </source>
</evidence>
<keyword evidence="4" id="KW-1185">Reference proteome</keyword>
<evidence type="ECO:0000259" key="2">
    <source>
        <dbReference type="Pfam" id="PF17396"/>
    </source>
</evidence>
<dbReference type="PANTHER" id="PTHR40690:SF1">
    <property type="entry name" value="DUF1611 DOMAIN-CONTAINING PROTEIN"/>
    <property type="match status" value="1"/>
</dbReference>
<dbReference type="EMBL" id="PDEM01000007">
    <property type="protein sequence ID" value="PHZ86382.1"/>
    <property type="molecule type" value="Genomic_DNA"/>
</dbReference>
<proteinExistence type="predicted"/>
<dbReference type="Pfam" id="PF07755">
    <property type="entry name" value="DUF1611"/>
    <property type="match status" value="1"/>
</dbReference>
<name>A0A2G4YVK2_9PROT</name>
<dbReference type="SUPFAM" id="SSF52540">
    <property type="entry name" value="P-loop containing nucleoside triphosphate hydrolases"/>
    <property type="match status" value="1"/>
</dbReference>
<sequence length="337" mass="36473">MPTTLPKPYLLFLGDETEVGNVKTSSGIAFWRSEQCVGQISLDGGTVDLGLPQVTIAQAKEAGAKTLVIGIANFGGRVSENWMPVLKDALRSGLNIAAGLHTQLNNVPELVELAENYNRKLFDIRQPEQQFNVGKGNKRTGKRLLSVGTDCSVGKMYTSLSIEKELVARGYNADFRATGQTGIFITGEGVCVDAVVSDFIAGATEVLSPDNETNHWDVIEGQGSLFHPAYAGVTLGLLHGSQPDALVLCHDASRETIEDYPDFPIPEFGDCMDFYIAAAKLTNPNVYFVGMSINTSKLDEDSAIKYLKSLEQKYALPCCDPVRTGVSGIVDRMIELT</sequence>
<dbReference type="InterPro" id="IPR035086">
    <property type="entry name" value="DgcN-like_C"/>
</dbReference>
<protein>
    <submittedName>
        <fullName evidence="3">EBNA-1 nuclear protein</fullName>
    </submittedName>
</protein>
<gene>
    <name evidence="3" type="ORF">CRD36_00370</name>
</gene>
<dbReference type="NCBIfam" id="NF041892">
    <property type="entry name" value="DgcN"/>
    <property type="match status" value="1"/>
</dbReference>
<evidence type="ECO:0000259" key="1">
    <source>
        <dbReference type="Pfam" id="PF07755"/>
    </source>
</evidence>
<dbReference type="InterPro" id="IPR027417">
    <property type="entry name" value="P-loop_NTPase"/>
</dbReference>
<dbReference type="PANTHER" id="PTHR40690">
    <property type="entry name" value="GLL3100 PROTEIN"/>
    <property type="match status" value="1"/>
</dbReference>
<dbReference type="Pfam" id="PF17396">
    <property type="entry name" value="DUF1611_N"/>
    <property type="match status" value="1"/>
</dbReference>
<dbReference type="RefSeq" id="WP_099470759.1">
    <property type="nucleotide sequence ID" value="NZ_CP041025.1"/>
</dbReference>
<dbReference type="OrthoDB" id="9778498at2"/>
<organism evidence="3 4">
    <name type="scientific">Paremcibacter congregatus</name>
    <dbReference type="NCBI Taxonomy" id="2043170"/>
    <lineage>
        <taxon>Bacteria</taxon>
        <taxon>Pseudomonadati</taxon>
        <taxon>Pseudomonadota</taxon>
        <taxon>Alphaproteobacteria</taxon>
        <taxon>Emcibacterales</taxon>
        <taxon>Emcibacteraceae</taxon>
        <taxon>Paremcibacter</taxon>
    </lineage>
</organism>
<feature type="domain" description="D-glutamate N-acetyltransferase-like C-terminal" evidence="1">
    <location>
        <begin position="133"/>
        <end position="330"/>
    </location>
</feature>
<comment type="caution">
    <text evidence="3">The sequence shown here is derived from an EMBL/GenBank/DDBJ whole genome shotgun (WGS) entry which is preliminary data.</text>
</comment>
<reference evidence="3 4" key="1">
    <citation type="submission" date="2017-10" db="EMBL/GenBank/DDBJ databases">
        <title>Frigbacter circumglobatus gen. nov. sp. nov., isolated from sediment cultured in situ.</title>
        <authorList>
            <person name="Zhao Z."/>
        </authorList>
    </citation>
    <scope>NUCLEOTIDE SEQUENCE [LARGE SCALE GENOMIC DNA]</scope>
    <source>
        <strain evidence="3 4">ZYL</strain>
    </source>
</reference>
<evidence type="ECO:0000313" key="3">
    <source>
        <dbReference type="EMBL" id="PHZ86382.1"/>
    </source>
</evidence>
<dbReference type="InterPro" id="IPR035402">
    <property type="entry name" value="DgcN-like_N"/>
</dbReference>
<dbReference type="Gene3D" id="3.40.50.720">
    <property type="entry name" value="NAD(P)-binding Rossmann-like Domain"/>
    <property type="match status" value="1"/>
</dbReference>
<accession>A0A2G4YVK2</accession>
<feature type="domain" description="D-glutamate N-acetyltransferase-like N-terminal" evidence="2">
    <location>
        <begin position="49"/>
        <end position="127"/>
    </location>
</feature>
<dbReference type="InterPro" id="IPR011669">
    <property type="entry name" value="DgcN-like"/>
</dbReference>
<dbReference type="AlphaFoldDB" id="A0A2G4YVK2"/>